<dbReference type="Gene3D" id="1.10.520.10">
    <property type="match status" value="1"/>
</dbReference>
<evidence type="ECO:0000256" key="1">
    <source>
        <dbReference type="ARBA" id="ARBA00022559"/>
    </source>
</evidence>
<dbReference type="Gene3D" id="1.10.420.10">
    <property type="entry name" value="Peroxidase, domain 2"/>
    <property type="match status" value="1"/>
</dbReference>
<keyword evidence="4" id="KW-0560">Oxidoreductase</keyword>
<feature type="region of interest" description="Disordered" evidence="7">
    <location>
        <begin position="410"/>
        <end position="435"/>
    </location>
</feature>
<keyword evidence="8" id="KW-0732">Signal</keyword>
<evidence type="ECO:0000259" key="9">
    <source>
        <dbReference type="PROSITE" id="PS50873"/>
    </source>
</evidence>
<keyword evidence="5" id="KW-0408">Iron</keyword>
<keyword evidence="11" id="KW-1185">Reference proteome</keyword>
<feature type="signal peptide" evidence="8">
    <location>
        <begin position="1"/>
        <end position="22"/>
    </location>
</feature>
<dbReference type="InterPro" id="IPR019793">
    <property type="entry name" value="Peroxidases_heam-ligand_BS"/>
</dbReference>
<keyword evidence="3" id="KW-0479">Metal-binding</keyword>
<dbReference type="PROSITE" id="PS00435">
    <property type="entry name" value="PEROXIDASE_1"/>
    <property type="match status" value="1"/>
</dbReference>
<accession>A0ABD3Q0V6</accession>
<dbReference type="InterPro" id="IPR002016">
    <property type="entry name" value="Haem_peroxidase"/>
</dbReference>
<evidence type="ECO:0000256" key="4">
    <source>
        <dbReference type="ARBA" id="ARBA00023002"/>
    </source>
</evidence>
<dbReference type="InterPro" id="IPR002877">
    <property type="entry name" value="RNA_MeTrfase_FtsJ_dom"/>
</dbReference>
<dbReference type="Pfam" id="PF00141">
    <property type="entry name" value="peroxidase"/>
    <property type="match status" value="1"/>
</dbReference>
<evidence type="ECO:0000256" key="2">
    <source>
        <dbReference type="ARBA" id="ARBA00022617"/>
    </source>
</evidence>
<feature type="chain" id="PRO_5044867038" description="Plant heme peroxidase family profile domain-containing protein" evidence="8">
    <location>
        <begin position="23"/>
        <end position="729"/>
    </location>
</feature>
<dbReference type="InterPro" id="IPR044831">
    <property type="entry name" value="Ccp1-like"/>
</dbReference>
<feature type="domain" description="Plant heme peroxidase family profile" evidence="9">
    <location>
        <begin position="113"/>
        <end position="251"/>
    </location>
</feature>
<dbReference type="InterPro" id="IPR029063">
    <property type="entry name" value="SAM-dependent_MTases_sf"/>
</dbReference>
<evidence type="ECO:0000313" key="10">
    <source>
        <dbReference type="EMBL" id="KAL3793833.1"/>
    </source>
</evidence>
<proteinExistence type="inferred from homology"/>
<evidence type="ECO:0000313" key="11">
    <source>
        <dbReference type="Proteomes" id="UP001530400"/>
    </source>
</evidence>
<keyword evidence="1" id="KW-0575">Peroxidase</keyword>
<dbReference type="SUPFAM" id="SSF48113">
    <property type="entry name" value="Heme-dependent peroxidases"/>
    <property type="match status" value="1"/>
</dbReference>
<feature type="compositionally biased region" description="Low complexity" evidence="7">
    <location>
        <begin position="424"/>
        <end position="435"/>
    </location>
</feature>
<dbReference type="GO" id="GO:0046872">
    <property type="term" value="F:metal ion binding"/>
    <property type="evidence" value="ECO:0007669"/>
    <property type="project" value="UniProtKB-KW"/>
</dbReference>
<dbReference type="CDD" id="cd00314">
    <property type="entry name" value="plant_peroxidase_like"/>
    <property type="match status" value="1"/>
</dbReference>
<dbReference type="GO" id="GO:0004601">
    <property type="term" value="F:peroxidase activity"/>
    <property type="evidence" value="ECO:0007669"/>
    <property type="project" value="UniProtKB-KW"/>
</dbReference>
<dbReference type="PRINTS" id="PR00458">
    <property type="entry name" value="PEROXIDASE"/>
</dbReference>
<dbReference type="PANTHER" id="PTHR31356">
    <property type="entry name" value="THYLAKOID LUMENAL 29 KDA PROTEIN, CHLOROPLASTIC-RELATED"/>
    <property type="match status" value="1"/>
</dbReference>
<comment type="caution">
    <text evidence="10">The sequence shown here is derived from an EMBL/GenBank/DDBJ whole genome shotgun (WGS) entry which is preliminary data.</text>
</comment>
<dbReference type="Pfam" id="PF01728">
    <property type="entry name" value="FtsJ"/>
    <property type="match status" value="1"/>
</dbReference>
<name>A0ABD3Q0V6_9STRA</name>
<organism evidence="10 11">
    <name type="scientific">Cyclotella atomus</name>
    <dbReference type="NCBI Taxonomy" id="382360"/>
    <lineage>
        <taxon>Eukaryota</taxon>
        <taxon>Sar</taxon>
        <taxon>Stramenopiles</taxon>
        <taxon>Ochrophyta</taxon>
        <taxon>Bacillariophyta</taxon>
        <taxon>Coscinodiscophyceae</taxon>
        <taxon>Thalassiosirophycidae</taxon>
        <taxon>Stephanodiscales</taxon>
        <taxon>Stephanodiscaceae</taxon>
        <taxon>Cyclotella</taxon>
    </lineage>
</organism>
<reference evidence="10 11" key="1">
    <citation type="submission" date="2024-10" db="EMBL/GenBank/DDBJ databases">
        <title>Updated reference genomes for cyclostephanoid diatoms.</title>
        <authorList>
            <person name="Roberts W.R."/>
            <person name="Alverson A.J."/>
        </authorList>
    </citation>
    <scope>NUCLEOTIDE SEQUENCE [LARGE SCALE GENOMIC DNA]</scope>
    <source>
        <strain evidence="10 11">AJA010-31</strain>
    </source>
</reference>
<evidence type="ECO:0000256" key="6">
    <source>
        <dbReference type="RuleBase" id="RU004241"/>
    </source>
</evidence>
<dbReference type="PROSITE" id="PS50873">
    <property type="entry name" value="PEROXIDASE_4"/>
    <property type="match status" value="1"/>
</dbReference>
<dbReference type="Gene3D" id="3.40.50.150">
    <property type="entry name" value="Vaccinia Virus protein VP39"/>
    <property type="match status" value="1"/>
</dbReference>
<sequence>MKPTNAALNNILMLSLVPPFQAAPCPMANTGQVPPNDAIHGDVQKPNLRRRVVSLSENPDTKAKLDSIIDNRKQRMLQEECLTSATYDAIDADIESIARTFLDDESRSHFLGGVVRLAAHDFLDYNKDDPTAPFGSDGCIEFDDSHNAGLEDIWCAECDLTRLYQESYSHISKADFWVVAANSVVNQTSSGVLNLKDSFVWGRVDNASCQDSALRLPETTGCSEVEEVFLTRLGLSRTDAAALLGAHTLGRGDANFSGHHGIWVDTVSESLVFNKRYYEEIIRRAWLPRNQDAANQDWTWGGRNGDSPRFMLNVDMCLRFDIEQTFPCCTRTDRLANDNVTNPCGDLSEFPCSSYDDSNARKEFADAVDLFATGGGNNIGNTLNGPWYEAFTAAWNSATTNGLTNPRPLARGCTLSPTSPPTQNPTTSPVTSSPTAACHDVPSFLDKYGRQRDCPWVVADGQNRCLKFAHLCPVTCGESLNKSYVMMSSKFFLDSINEETLGSRLRVMLQKEREDKQSRMVVKVDTFPPKIQRIVVTSLLEDLEMNEVPQEYLDIAPTNYTHTLSIIQVKQNASVSFLIGIASAEYSIASIHRNERATNDDVCRAYYKLAEAFDRYKSLHDNGWPFHNMIAGSKRKCINNSTTSTVGVDCGAAPGGWTKYLVEQTGCEEVYSIDPGLLSDSVLSLPNVHHLQMTGQEAMPMLKERLTKRKMLISIWWDFSGQLCLCIDH</sequence>
<gene>
    <name evidence="10" type="ORF">ACHAWO_012702</name>
</gene>
<evidence type="ECO:0000256" key="3">
    <source>
        <dbReference type="ARBA" id="ARBA00022723"/>
    </source>
</evidence>
<evidence type="ECO:0000256" key="8">
    <source>
        <dbReference type="SAM" id="SignalP"/>
    </source>
</evidence>
<evidence type="ECO:0000256" key="5">
    <source>
        <dbReference type="ARBA" id="ARBA00023004"/>
    </source>
</evidence>
<keyword evidence="2" id="KW-0349">Heme</keyword>
<dbReference type="PANTHER" id="PTHR31356:SF36">
    <property type="entry name" value="L-ASCORBATE PEROXIDASE 3"/>
    <property type="match status" value="1"/>
</dbReference>
<comment type="similarity">
    <text evidence="6">Belongs to the peroxidase family.</text>
</comment>
<dbReference type="AlphaFoldDB" id="A0ABD3Q0V6"/>
<dbReference type="EMBL" id="JALLPJ020000379">
    <property type="protein sequence ID" value="KAL3793833.1"/>
    <property type="molecule type" value="Genomic_DNA"/>
</dbReference>
<dbReference type="Proteomes" id="UP001530400">
    <property type="component" value="Unassembled WGS sequence"/>
</dbReference>
<dbReference type="InterPro" id="IPR010255">
    <property type="entry name" value="Haem_peroxidase_sf"/>
</dbReference>
<evidence type="ECO:0000256" key="7">
    <source>
        <dbReference type="SAM" id="MobiDB-lite"/>
    </source>
</evidence>
<protein>
    <recommendedName>
        <fullName evidence="9">Plant heme peroxidase family profile domain-containing protein</fullName>
    </recommendedName>
</protein>